<reference evidence="15" key="4">
    <citation type="submission" date="2017-10" db="EMBL/GenBank/DDBJ databases">
        <authorList>
            <person name="Banno H."/>
            <person name="Chua N.-H."/>
        </authorList>
    </citation>
    <scope>NUCLEOTIDE SEQUENCE [LARGE SCALE GENOMIC DNA]</scope>
    <source>
        <strain evidence="15">Kuenenia_mbr1_ru-nijmegen</strain>
    </source>
</reference>
<dbReference type="Proteomes" id="UP000221734">
    <property type="component" value="Chromosome Kuenenia_stuttgartiensis_MBR1"/>
</dbReference>
<dbReference type="GO" id="GO:0003678">
    <property type="term" value="F:DNA helicase activity"/>
    <property type="evidence" value="ECO:0007669"/>
    <property type="project" value="UniProtKB-EC"/>
</dbReference>
<dbReference type="InterPro" id="IPR049035">
    <property type="entry name" value="ADDB_N"/>
</dbReference>
<proteinExistence type="predicted"/>
<keyword evidence="6" id="KW-0269">Exonuclease</keyword>
<keyword evidence="9" id="KW-0234">DNA repair</keyword>
<evidence type="ECO:0000313" key="13">
    <source>
        <dbReference type="EMBL" id="CAJ73882.1"/>
    </source>
</evidence>
<evidence type="ECO:0000259" key="10">
    <source>
        <dbReference type="Pfam" id="PF12705"/>
    </source>
</evidence>
<dbReference type="KEGG" id="kst:KSMBR1_0996"/>
<dbReference type="Pfam" id="PF21445">
    <property type="entry name" value="ADDB_N"/>
    <property type="match status" value="1"/>
</dbReference>
<evidence type="ECO:0000313" key="17">
    <source>
        <dbReference type="Proteomes" id="UP000501926"/>
    </source>
</evidence>
<dbReference type="EMBL" id="LT934425">
    <property type="protein sequence ID" value="SOH03502.1"/>
    <property type="molecule type" value="Genomic_DNA"/>
</dbReference>
<reference evidence="13" key="1">
    <citation type="journal article" date="2006" name="Nature">
        <title>Deciphering the evolution and metabolism of an anammox bacterium from a community genome.</title>
        <authorList>
            <person name="Strous M."/>
            <person name="Pelletier E."/>
            <person name="Mangenot S."/>
            <person name="Rattei T."/>
            <person name="Lehner A."/>
            <person name="Taylor M.W."/>
            <person name="Horn M."/>
            <person name="Daims H."/>
            <person name="Bartol-Mavel D."/>
            <person name="Wincker P."/>
            <person name="Barbe V."/>
            <person name="Fonknechten N."/>
            <person name="Vallenet D."/>
            <person name="Segurens B."/>
            <person name="Schenowitz-Truong C."/>
            <person name="Medigue C."/>
            <person name="Collingro A."/>
            <person name="Snel B."/>
            <person name="Dutilh B.E."/>
            <person name="OpDenCamp H.J.M."/>
            <person name="vanDerDrift C."/>
            <person name="Cirpus I."/>
            <person name="vanDePas-Schoonen K.T."/>
            <person name="Harhangi H.R."/>
            <person name="vanNiftrik L."/>
            <person name="Schmid M."/>
            <person name="Keltjens J."/>
            <person name="vanDeVossenberg J."/>
            <person name="Kartal B."/>
            <person name="Meier H."/>
            <person name="Frishman D."/>
            <person name="Huynen M.A."/>
            <person name="Mewes H."/>
            <person name="Weissenbach J."/>
            <person name="Jetten M.S.M."/>
            <person name="Wagner M."/>
            <person name="LePaslier D."/>
        </authorList>
    </citation>
    <scope>NUCLEOTIDE SEQUENCE</scope>
</reference>
<evidence type="ECO:0000256" key="9">
    <source>
        <dbReference type="ARBA" id="ARBA00023204"/>
    </source>
</evidence>
<evidence type="ECO:0000259" key="11">
    <source>
        <dbReference type="Pfam" id="PF13361"/>
    </source>
</evidence>
<dbReference type="GO" id="GO:0004527">
    <property type="term" value="F:exonuclease activity"/>
    <property type="evidence" value="ECO:0007669"/>
    <property type="project" value="UniProtKB-KW"/>
</dbReference>
<evidence type="ECO:0000256" key="2">
    <source>
        <dbReference type="ARBA" id="ARBA00022741"/>
    </source>
</evidence>
<organism evidence="13">
    <name type="scientific">Kuenenia stuttgartiensis</name>
    <dbReference type="NCBI Taxonomy" id="174633"/>
    <lineage>
        <taxon>Bacteria</taxon>
        <taxon>Pseudomonadati</taxon>
        <taxon>Planctomycetota</taxon>
        <taxon>Candidatus Brocadiia</taxon>
        <taxon>Candidatus Brocadiales</taxon>
        <taxon>Candidatus Brocadiaceae</taxon>
        <taxon>Candidatus Kuenenia</taxon>
    </lineage>
</organism>
<dbReference type="SUPFAM" id="SSF52540">
    <property type="entry name" value="P-loop containing nucleoside triphosphate hydrolases"/>
    <property type="match status" value="1"/>
</dbReference>
<feature type="domain" description="ATP-dependent helicase/deoxyribonuclease subunit B N-terminal" evidence="12">
    <location>
        <begin position="25"/>
        <end position="222"/>
    </location>
</feature>
<dbReference type="Pfam" id="PF12705">
    <property type="entry name" value="PDDEXK_1"/>
    <property type="match status" value="1"/>
</dbReference>
<dbReference type="Gene3D" id="3.40.50.300">
    <property type="entry name" value="P-loop containing nucleotide triphosphate hydrolases"/>
    <property type="match status" value="2"/>
</dbReference>
<dbReference type="InterPro" id="IPR038726">
    <property type="entry name" value="PDDEXK_AddAB-type"/>
</dbReference>
<evidence type="ECO:0000313" key="14">
    <source>
        <dbReference type="EMBL" id="QII10907.1"/>
    </source>
</evidence>
<keyword evidence="2" id="KW-0547">Nucleotide-binding</keyword>
<dbReference type="GO" id="GO:0006310">
    <property type="term" value="P:DNA recombination"/>
    <property type="evidence" value="ECO:0007669"/>
    <property type="project" value="TreeGrafter"/>
</dbReference>
<evidence type="ECO:0000256" key="5">
    <source>
        <dbReference type="ARBA" id="ARBA00022806"/>
    </source>
</evidence>
<dbReference type="InterPro" id="IPR011604">
    <property type="entry name" value="PDDEXK-like_dom_sf"/>
</dbReference>
<evidence type="ECO:0000256" key="3">
    <source>
        <dbReference type="ARBA" id="ARBA00022763"/>
    </source>
</evidence>
<reference evidence="13" key="2">
    <citation type="submission" date="2006-01" db="EMBL/GenBank/DDBJ databases">
        <authorList>
            <person name="Genoscope"/>
        </authorList>
    </citation>
    <scope>NUCLEOTIDE SEQUENCE</scope>
</reference>
<evidence type="ECO:0000256" key="8">
    <source>
        <dbReference type="ARBA" id="ARBA00023125"/>
    </source>
</evidence>
<evidence type="ECO:0000259" key="12">
    <source>
        <dbReference type="Pfam" id="PF21445"/>
    </source>
</evidence>
<dbReference type="Gene3D" id="3.90.320.10">
    <property type="match status" value="1"/>
</dbReference>
<evidence type="ECO:0000256" key="6">
    <source>
        <dbReference type="ARBA" id="ARBA00022839"/>
    </source>
</evidence>
<keyword evidence="8" id="KW-0238">DNA-binding</keyword>
<feature type="domain" description="PD-(D/E)XK endonuclease-like" evidence="10">
    <location>
        <begin position="773"/>
        <end position="1068"/>
    </location>
</feature>
<keyword evidence="4 14" id="KW-0378">Hydrolase</keyword>
<keyword evidence="16" id="KW-1185">Reference proteome</keyword>
<sequence>MLSIKFGHYHPSLENSFVETLHTIKSEDPLSPIAVIVPTNYMLERLQERLVKKHDVSFLNVFFLNFYLLAREICRNSKNDIGHIRQEPFIYERIITKLIEQERHHIPSLKNIISPSSIARSMFHSLQDLTDANVNADDLRAVINEQLTGGADIQKLSDISRLFTLFQNTLNASGISHDSNLYRSAAKHAADSEYLRKFKYILAYGFYDLTGVEQDFFSEIFRYYPTILFLPYKKNHAVFTYVKHFYESFLLGIARDIEDLPPDDLQGFSYLMDADSETKTSLHGESMPDAPSLDNLSIINVSGKHDEIWVIAKEILKLINKGYVFGDIGIVARELGQYLNIIQEVFQENAIPFTTLDKEPIEKYPLFTMIKQLLLLDRENFYRPMVIDILESPYFNIPVPELKDVLSRQNLWDIISRTNGIHSGIRCWLSKLEQLKNAMAEPAEEDILPHNINISCDQIESLKNIVQLLSNDLLSLQEKATWSQMCQKTKLFLDKYIHIPSEDIDQEIIKRDIFIKERIFCLFDTLSILDRIDKEITYDQFADTFINACKQEGIQAGTANNKGVRVMNAMSARGIPFRILFLVGLNEKEFPRAIFEEPFLPDHTRRILSEALGNHIPEKLRGFEEERLLFYFLLNAAQERIYLLYERSDEAGKPKTPSHYIMDILQNIKGIHTRNEDKENKSPVKMNVPRSIKNKLCKEDISLLTPNEAVIRMVLEHIDPSCCINAIGGNLAAYTRSKSALQAIECFSPYLSAYDGIVSDGEHWYKNRVQKGFNPTMLETFGACPFQFFMREILQLEPLEEPEKGETISLPKLGTIYHEILDTLYCHLKEKGYFDGKAADTNPVEYLHKIANESFVKMGKQIPIPYPLLWELKKDEIVAALIHFLSWDIKQIEHTGYSPAFLEARLQLALPKGKFEDYPAIFFKGKIDRIDVKKSGQEIYFRLVDYKSGKAGTEHLLKAAVCGQKLQLPFYISMAEQFLVNTYRKEVSLPSEIIFDEASFVYIARCMNDENGERCLQKNTINNNEWAQHKEFFWATVHEILAIIRQGLFPTTGKEKNCQWCKFATLCRKGHQPSRFRLENDERLLNYRNNITNKITKIR</sequence>
<dbReference type="EC" id="3.6.4.12" evidence="14"/>
<keyword evidence="3" id="KW-0227">DNA damage</keyword>
<evidence type="ECO:0000256" key="4">
    <source>
        <dbReference type="ARBA" id="ARBA00022801"/>
    </source>
</evidence>
<dbReference type="PANTHER" id="PTHR30591:SF1">
    <property type="entry name" value="RECBCD ENZYME SUBUNIT RECC"/>
    <property type="match status" value="1"/>
</dbReference>
<reference evidence="14 17" key="5">
    <citation type="submission" date="2020-02" db="EMBL/GenBank/DDBJ databases">
        <title>Newly sequenced genome of strain CSTR1 showed variability in Candidatus Kuenenia stuttgartiensis genomes.</title>
        <authorList>
            <person name="Ding C."/>
            <person name="Adrian L."/>
        </authorList>
    </citation>
    <scope>NUCLEOTIDE SEQUENCE [LARGE SCALE GENOMIC DNA]</scope>
    <source>
        <strain evidence="14 17">CSTR1</strain>
    </source>
</reference>
<dbReference type="AlphaFoldDB" id="Q1Q1J4"/>
<reference evidence="16" key="3">
    <citation type="submission" date="2017-10" db="EMBL/GenBank/DDBJ databases">
        <authorList>
            <person name="Frank J."/>
        </authorList>
    </citation>
    <scope>NUCLEOTIDE SEQUENCE [LARGE SCALE GENOMIC DNA]</scope>
</reference>
<dbReference type="Proteomes" id="UP000501926">
    <property type="component" value="Chromosome"/>
</dbReference>
<dbReference type="RefSeq" id="WP_164994668.1">
    <property type="nucleotide sequence ID" value="NZ_CP049055.1"/>
</dbReference>
<accession>Q1Q1J4</accession>
<protein>
    <submittedName>
        <fullName evidence="14">ATP-dependent helicase/deoxyribonuclease subunit B</fullName>
        <ecNumber evidence="14">3.6.4.12</ecNumber>
    </submittedName>
</protein>
<dbReference type="GO" id="GO:0005524">
    <property type="term" value="F:ATP binding"/>
    <property type="evidence" value="ECO:0007669"/>
    <property type="project" value="UniProtKB-KW"/>
</dbReference>
<dbReference type="Pfam" id="PF13361">
    <property type="entry name" value="UvrD_C"/>
    <property type="match status" value="1"/>
</dbReference>
<gene>
    <name evidence="14" type="primary">addB</name>
    <name evidence="14" type="ORF">KsCSTR_15280</name>
    <name evidence="15" type="ORF">KSMBR1_0996</name>
    <name evidence="13" type="ORF">kuste3125</name>
</gene>
<dbReference type="GO" id="GO:0003677">
    <property type="term" value="F:DNA binding"/>
    <property type="evidence" value="ECO:0007669"/>
    <property type="project" value="UniProtKB-KW"/>
</dbReference>
<dbReference type="InterPro" id="IPR014017">
    <property type="entry name" value="DNA_helicase_UvrD-like_C"/>
</dbReference>
<dbReference type="PANTHER" id="PTHR30591">
    <property type="entry name" value="RECBCD ENZYME SUBUNIT RECC"/>
    <property type="match status" value="1"/>
</dbReference>
<dbReference type="InterPro" id="IPR027417">
    <property type="entry name" value="P-loop_NTPase"/>
</dbReference>
<keyword evidence="1" id="KW-0540">Nuclease</keyword>
<evidence type="ECO:0000313" key="15">
    <source>
        <dbReference type="EMBL" id="SOH03502.1"/>
    </source>
</evidence>
<dbReference type="EMBL" id="CT573071">
    <property type="protein sequence ID" value="CAJ73882.1"/>
    <property type="molecule type" value="Genomic_DNA"/>
</dbReference>
<evidence type="ECO:0000313" key="16">
    <source>
        <dbReference type="Proteomes" id="UP000221734"/>
    </source>
</evidence>
<feature type="domain" description="UvrD-like helicase C-terminal" evidence="11">
    <location>
        <begin position="294"/>
        <end position="646"/>
    </location>
</feature>
<dbReference type="GO" id="GO:0006281">
    <property type="term" value="P:DNA repair"/>
    <property type="evidence" value="ECO:0007669"/>
    <property type="project" value="UniProtKB-KW"/>
</dbReference>
<dbReference type="EMBL" id="CP049055">
    <property type="protein sequence ID" value="QII10907.1"/>
    <property type="molecule type" value="Genomic_DNA"/>
</dbReference>
<name>Q1Q1J4_KUEST</name>
<keyword evidence="5 14" id="KW-0347">Helicase</keyword>
<evidence type="ECO:0000256" key="1">
    <source>
        <dbReference type="ARBA" id="ARBA00022722"/>
    </source>
</evidence>
<keyword evidence="7" id="KW-0067">ATP-binding</keyword>
<evidence type="ECO:0000256" key="7">
    <source>
        <dbReference type="ARBA" id="ARBA00022840"/>
    </source>
</evidence>